<evidence type="ECO:0000313" key="2">
    <source>
        <dbReference type="EMBL" id="CAD2148727.1"/>
    </source>
</evidence>
<sequence>MFSFCFFLSFFLQILPSKFIFFPFFSFSIIYFFLFNLTTTLTSFSLFLNVL</sequence>
<keyword evidence="1" id="KW-0472">Membrane</keyword>
<dbReference type="EMBL" id="CAJEWN010000042">
    <property type="protein sequence ID" value="CAD2148727.1"/>
    <property type="molecule type" value="Genomic_DNA"/>
</dbReference>
<feature type="transmembrane region" description="Helical" evidence="1">
    <location>
        <begin position="29"/>
        <end position="50"/>
    </location>
</feature>
<accession>A0A6V7U7M0</accession>
<keyword evidence="1" id="KW-1133">Transmembrane helix</keyword>
<gene>
    <name evidence="2" type="ORF">MENT_LOCUS9427</name>
</gene>
<reference evidence="2 3" key="1">
    <citation type="submission" date="2020-08" db="EMBL/GenBank/DDBJ databases">
        <authorList>
            <person name="Koutsovoulos G."/>
            <person name="Danchin GJ E."/>
        </authorList>
    </citation>
    <scope>NUCLEOTIDE SEQUENCE [LARGE SCALE GENOMIC DNA]</scope>
</reference>
<dbReference type="AlphaFoldDB" id="A0A6V7U7M0"/>
<name>A0A6V7U7M0_MELEN</name>
<keyword evidence="1" id="KW-0812">Transmembrane</keyword>
<protein>
    <submittedName>
        <fullName evidence="2">Uncharacterized protein</fullName>
    </submittedName>
</protein>
<dbReference type="Proteomes" id="UP000580250">
    <property type="component" value="Unassembled WGS sequence"/>
</dbReference>
<organism evidence="2 3">
    <name type="scientific">Meloidogyne enterolobii</name>
    <name type="common">Root-knot nematode worm</name>
    <name type="synonym">Meloidogyne mayaguensis</name>
    <dbReference type="NCBI Taxonomy" id="390850"/>
    <lineage>
        <taxon>Eukaryota</taxon>
        <taxon>Metazoa</taxon>
        <taxon>Ecdysozoa</taxon>
        <taxon>Nematoda</taxon>
        <taxon>Chromadorea</taxon>
        <taxon>Rhabditida</taxon>
        <taxon>Tylenchina</taxon>
        <taxon>Tylenchomorpha</taxon>
        <taxon>Tylenchoidea</taxon>
        <taxon>Meloidogynidae</taxon>
        <taxon>Meloidogyninae</taxon>
        <taxon>Meloidogyne</taxon>
    </lineage>
</organism>
<comment type="caution">
    <text evidence="2">The sequence shown here is derived from an EMBL/GenBank/DDBJ whole genome shotgun (WGS) entry which is preliminary data.</text>
</comment>
<evidence type="ECO:0000313" key="3">
    <source>
        <dbReference type="Proteomes" id="UP000580250"/>
    </source>
</evidence>
<proteinExistence type="predicted"/>
<evidence type="ECO:0000256" key="1">
    <source>
        <dbReference type="SAM" id="Phobius"/>
    </source>
</evidence>